<comment type="caution">
    <text evidence="3">The sequence shown here is derived from an EMBL/GenBank/DDBJ whole genome shotgun (WGS) entry which is preliminary data.</text>
</comment>
<keyword evidence="2" id="KW-0406">Ion transport</keyword>
<reference evidence="3 4" key="1">
    <citation type="journal article" date="2015" name="Microbiome">
        <title>Genomic resolution of linkages in carbon, nitrogen, and sulfur cycling among widespread estuary sediment bacteria.</title>
        <authorList>
            <person name="Baker B.J."/>
            <person name="Lazar C.S."/>
            <person name="Teske A.P."/>
            <person name="Dick G.J."/>
        </authorList>
    </citation>
    <scope>NUCLEOTIDE SEQUENCE [LARGE SCALE GENOMIC DNA]</scope>
    <source>
        <strain evidence="3">DG_54_3</strain>
    </source>
</reference>
<evidence type="ECO:0000256" key="2">
    <source>
        <dbReference type="ARBA" id="ARBA00023065"/>
    </source>
</evidence>
<dbReference type="GO" id="GO:0046961">
    <property type="term" value="F:proton-transporting ATPase activity, rotational mechanism"/>
    <property type="evidence" value="ECO:0007669"/>
    <property type="project" value="InterPro"/>
</dbReference>
<dbReference type="Proteomes" id="UP000051861">
    <property type="component" value="Unassembled WGS sequence"/>
</dbReference>
<proteinExistence type="predicted"/>
<evidence type="ECO:0000313" key="4">
    <source>
        <dbReference type="Proteomes" id="UP000051861"/>
    </source>
</evidence>
<accession>A0A0S7Y740</accession>
<dbReference type="AlphaFoldDB" id="A0A0S7Y740"/>
<dbReference type="InterPro" id="IPR036079">
    <property type="entry name" value="ATPase_csu/dsu_sf"/>
</dbReference>
<dbReference type="InterPro" id="IPR050873">
    <property type="entry name" value="V-ATPase_V0D/AC39_subunit"/>
</dbReference>
<protein>
    <recommendedName>
        <fullName evidence="5">ATP synthase subunit C</fullName>
    </recommendedName>
</protein>
<evidence type="ECO:0008006" key="5">
    <source>
        <dbReference type="Google" id="ProtNLM"/>
    </source>
</evidence>
<dbReference type="PANTHER" id="PTHR38682:SF1">
    <property type="entry name" value="V-TYPE ATP SYNTHASE SUBUNIT C"/>
    <property type="match status" value="1"/>
</dbReference>
<organism evidence="3 4">
    <name type="scientific">candidate division WOR-1 bacterium DG_54_3</name>
    <dbReference type="NCBI Taxonomy" id="1703775"/>
    <lineage>
        <taxon>Bacteria</taxon>
        <taxon>Bacillati</taxon>
        <taxon>Saganbacteria</taxon>
    </lineage>
</organism>
<dbReference type="InterPro" id="IPR044911">
    <property type="entry name" value="V-type_ATPase_csu/dsu_dom_3"/>
</dbReference>
<name>A0A0S7Y740_UNCSA</name>
<dbReference type="SUPFAM" id="SSF103486">
    <property type="entry name" value="V-type ATP synthase subunit C"/>
    <property type="match status" value="1"/>
</dbReference>
<keyword evidence="1" id="KW-0813">Transport</keyword>
<dbReference type="EMBL" id="LIZX01000011">
    <property type="protein sequence ID" value="KPJ69916.1"/>
    <property type="molecule type" value="Genomic_DNA"/>
</dbReference>
<gene>
    <name evidence="3" type="ORF">AMJ44_01820</name>
</gene>
<sequence>MKRPSRLDYAYAVGRVRALERKLIERAVFSEAAEEKDFSSAVKIVFDAGDFPEEMTKINNSVELDGFLEREKEEILRLVAEIFLEKSILDIFLIEEMPARALEISKKLNYSFIRDYLKHRIDLANLKILGRLKYLRASREKLEKFILKGGFLDEQILVQNFEATFSDIGDKIQASPYAELWNRSIDSLKQEETFVELERGIEDFLMAYLRKAKYIVFGPEPIFAYGLAKRRELNLIRILGIGKLNHIPTLLLKKRISETYV</sequence>
<dbReference type="Pfam" id="PF01992">
    <property type="entry name" value="vATP-synt_AC39"/>
    <property type="match status" value="1"/>
</dbReference>
<dbReference type="PANTHER" id="PTHR38682">
    <property type="entry name" value="V-TYPE ATP SYNTHASE SUBUNIT C"/>
    <property type="match status" value="1"/>
</dbReference>
<dbReference type="InterPro" id="IPR002843">
    <property type="entry name" value="ATPase_V0-cplx_csu/dsu"/>
</dbReference>
<evidence type="ECO:0000313" key="3">
    <source>
        <dbReference type="EMBL" id="KPJ69916.1"/>
    </source>
</evidence>
<dbReference type="Gene3D" id="1.10.132.50">
    <property type="entry name" value="ATP synthase (C/AC39) subunit, domain 3"/>
    <property type="match status" value="2"/>
</dbReference>
<evidence type="ECO:0000256" key="1">
    <source>
        <dbReference type="ARBA" id="ARBA00022448"/>
    </source>
</evidence>